<dbReference type="InterPro" id="IPR032466">
    <property type="entry name" value="Metal_Hydrolase"/>
</dbReference>
<name>A0A1U7JGJ8_9HYPH</name>
<accession>A0A1U7JGJ8</accession>
<dbReference type="EMBL" id="LVVZ01000017">
    <property type="protein sequence ID" value="OKL43870.1"/>
    <property type="molecule type" value="Genomic_DNA"/>
</dbReference>
<evidence type="ECO:0000313" key="4">
    <source>
        <dbReference type="Proteomes" id="UP000185783"/>
    </source>
</evidence>
<comment type="similarity">
    <text evidence="1">Belongs to the metallo-dependent hydrolases superfamily. NagA family.</text>
</comment>
<comment type="caution">
    <text evidence="3">The sequence shown here is derived from an EMBL/GenBank/DDBJ whole genome shotgun (WGS) entry which is preliminary data.</text>
</comment>
<dbReference type="PANTHER" id="PTHR11113">
    <property type="entry name" value="N-ACETYLGLUCOSAMINE-6-PHOSPHATE DEACETYLASE"/>
    <property type="match status" value="1"/>
</dbReference>
<evidence type="ECO:0000256" key="1">
    <source>
        <dbReference type="ARBA" id="ARBA00010716"/>
    </source>
</evidence>
<dbReference type="PANTHER" id="PTHR11113:SF14">
    <property type="entry name" value="N-ACETYLGLUCOSAMINE-6-PHOSPHATE DEACETYLASE"/>
    <property type="match status" value="1"/>
</dbReference>
<organism evidence="3 4">
    <name type="scientific">Pseudovibrio exalbescens</name>
    <dbReference type="NCBI Taxonomy" id="197461"/>
    <lineage>
        <taxon>Bacteria</taxon>
        <taxon>Pseudomonadati</taxon>
        <taxon>Pseudomonadota</taxon>
        <taxon>Alphaproteobacteria</taxon>
        <taxon>Hyphomicrobiales</taxon>
        <taxon>Stappiaceae</taxon>
        <taxon>Pseudovibrio</taxon>
    </lineage>
</organism>
<keyword evidence="4" id="KW-1185">Reference proteome</keyword>
<dbReference type="Gene3D" id="3.20.20.140">
    <property type="entry name" value="Metal-dependent hydrolases"/>
    <property type="match status" value="1"/>
</dbReference>
<gene>
    <name evidence="3" type="ORF">A3843_11375</name>
</gene>
<dbReference type="AlphaFoldDB" id="A0A1U7JGJ8"/>
<dbReference type="GO" id="GO:0008448">
    <property type="term" value="F:N-acetylglucosamine-6-phosphate deacetylase activity"/>
    <property type="evidence" value="ECO:0007669"/>
    <property type="project" value="TreeGrafter"/>
</dbReference>
<dbReference type="SUPFAM" id="SSF51556">
    <property type="entry name" value="Metallo-dependent hydrolases"/>
    <property type="match status" value="1"/>
</dbReference>
<keyword evidence="2" id="KW-0378">Hydrolase</keyword>
<protein>
    <recommendedName>
        <fullName evidence="5">N-acetylglucosamine-6-phosphate deacetylase</fullName>
    </recommendedName>
</protein>
<proteinExistence type="inferred from homology"/>
<dbReference type="Proteomes" id="UP000185783">
    <property type="component" value="Unassembled WGS sequence"/>
</dbReference>
<dbReference type="STRING" id="197461.A3843_11375"/>
<evidence type="ECO:0000313" key="3">
    <source>
        <dbReference type="EMBL" id="OKL43870.1"/>
    </source>
</evidence>
<sequence>MNSGNLDSGDIEKAMNAILATGVTTCLPTIISATPDKLLARFESLDRALSSSLLGNKMAPGYHLEGPFLSPVEGYAGMHPQEAMMPADYNLVETLESKLDRPILLITVAAEQKGAPEFIKEASLNGKIVAIGHSQATEDALDAAIDAGAVMSTHLGNGLPQLLPRLDNALWRQLGDDRLMASFIPDGFHIPEKTLRCLIRAKQLERTILVTDAATPAGAPAGVYEFAGIPIEAKPNGLVCRPGEPGLAGSSLKLDDGIRNLVNWGIATPTEAIRMACANPNQLLFKAMDAHGIKPMATCVEWSANLYPTSAKVGDYRISLQ</sequence>
<reference evidence="3 4" key="1">
    <citation type="submission" date="2016-03" db="EMBL/GenBank/DDBJ databases">
        <title>Genome sequence of Nesiotobacter sp. nov., a moderately halophilic alphaproteobacterium isolated from the Yellow Sea, China.</title>
        <authorList>
            <person name="Zhang G."/>
            <person name="Zhang R."/>
        </authorList>
    </citation>
    <scope>NUCLEOTIDE SEQUENCE [LARGE SCALE GENOMIC DNA]</scope>
    <source>
        <strain evidence="3 4">WB1-6</strain>
    </source>
</reference>
<dbReference type="GO" id="GO:0006046">
    <property type="term" value="P:N-acetylglucosamine catabolic process"/>
    <property type="evidence" value="ECO:0007669"/>
    <property type="project" value="TreeGrafter"/>
</dbReference>
<evidence type="ECO:0008006" key="5">
    <source>
        <dbReference type="Google" id="ProtNLM"/>
    </source>
</evidence>
<evidence type="ECO:0000256" key="2">
    <source>
        <dbReference type="ARBA" id="ARBA00022801"/>
    </source>
</evidence>